<reference evidence="1" key="1">
    <citation type="submission" date="2022-08" db="EMBL/GenBank/DDBJ databases">
        <authorList>
            <person name="Deng Y."/>
            <person name="Han X.-F."/>
            <person name="Zhang Y.-Q."/>
        </authorList>
    </citation>
    <scope>NUCLEOTIDE SEQUENCE</scope>
    <source>
        <strain evidence="1">CPCC 203386</strain>
    </source>
</reference>
<gene>
    <name evidence="1" type="ORF">N1032_26615</name>
</gene>
<evidence type="ECO:0000313" key="2">
    <source>
        <dbReference type="Proteomes" id="UP001165586"/>
    </source>
</evidence>
<evidence type="ECO:0000313" key="1">
    <source>
        <dbReference type="EMBL" id="MCS5737308.1"/>
    </source>
</evidence>
<keyword evidence="2" id="KW-1185">Reference proteome</keyword>
<accession>A0ABT2HBG9</accession>
<organism evidence="1 2">
    <name type="scientific">Herbiconiux daphne</name>
    <dbReference type="NCBI Taxonomy" id="2970914"/>
    <lineage>
        <taxon>Bacteria</taxon>
        <taxon>Bacillati</taxon>
        <taxon>Actinomycetota</taxon>
        <taxon>Actinomycetes</taxon>
        <taxon>Micrococcales</taxon>
        <taxon>Microbacteriaceae</taxon>
        <taxon>Herbiconiux</taxon>
    </lineage>
</organism>
<protein>
    <submittedName>
        <fullName evidence="1">Uncharacterized protein</fullName>
    </submittedName>
</protein>
<name>A0ABT2HBG9_9MICO</name>
<dbReference type="Proteomes" id="UP001165586">
    <property type="component" value="Unassembled WGS sequence"/>
</dbReference>
<dbReference type="EMBL" id="JANLCJ010000588">
    <property type="protein sequence ID" value="MCS5737308.1"/>
    <property type="molecule type" value="Genomic_DNA"/>
</dbReference>
<proteinExistence type="predicted"/>
<dbReference type="RefSeq" id="WP_259543662.1">
    <property type="nucleotide sequence ID" value="NZ_JANLCJ010000588.1"/>
</dbReference>
<sequence length="75" mass="8690">MALPSQRMEGIVYSLTTEDGLVRGSHVRPQDIEGLISPFYYALENDNLVFTDFTLKDEFIEYLTKIYGKIQKVRD</sequence>
<comment type="caution">
    <text evidence="1">The sequence shown here is derived from an EMBL/GenBank/DDBJ whole genome shotgun (WGS) entry which is preliminary data.</text>
</comment>